<comment type="caution">
    <text evidence="1">The sequence shown here is derived from an EMBL/GenBank/DDBJ whole genome shotgun (WGS) entry which is preliminary data.</text>
</comment>
<dbReference type="Gene3D" id="1.10.287.110">
    <property type="entry name" value="DnaJ domain"/>
    <property type="match status" value="1"/>
</dbReference>
<sequence length="116" mass="13657">MNTFKTIRLLGKLFSITTKSIHIVTKRYIKDFYKDRIKKALSFNIRKRMTLNEAKIILGLSQGLKYSKEDIKNIAKRMFELNETSGKYRGSPYIQEKILIAKKLIIEELIKKSKLM</sequence>
<evidence type="ECO:0000313" key="1">
    <source>
        <dbReference type="EMBL" id="KAK6591153.1"/>
    </source>
</evidence>
<reference evidence="1 2" key="1">
    <citation type="submission" date="2023-10" db="EMBL/GenBank/DDBJ databases">
        <title>Comparative genomics analysis reveals potential genetic determinants of host preference in Cryptosporidium xiaoi.</title>
        <authorList>
            <person name="Xiao L."/>
            <person name="Li J."/>
        </authorList>
    </citation>
    <scope>NUCLEOTIDE SEQUENCE [LARGE SCALE GENOMIC DNA]</scope>
    <source>
        <strain evidence="1 2">52996</strain>
    </source>
</reference>
<dbReference type="AlphaFoldDB" id="A0AAV9Y2R0"/>
<accession>A0AAV9Y2R0</accession>
<protein>
    <submittedName>
        <fullName evidence="1">Uncharacterized protein</fullName>
    </submittedName>
</protein>
<gene>
    <name evidence="1" type="ORF">RS030_101618</name>
</gene>
<keyword evidence="2" id="KW-1185">Reference proteome</keyword>
<proteinExistence type="predicted"/>
<dbReference type="Proteomes" id="UP001311799">
    <property type="component" value="Unassembled WGS sequence"/>
</dbReference>
<name>A0AAV9Y2R0_9CRYT</name>
<evidence type="ECO:0000313" key="2">
    <source>
        <dbReference type="Proteomes" id="UP001311799"/>
    </source>
</evidence>
<organism evidence="1 2">
    <name type="scientific">Cryptosporidium xiaoi</name>
    <dbReference type="NCBI Taxonomy" id="659607"/>
    <lineage>
        <taxon>Eukaryota</taxon>
        <taxon>Sar</taxon>
        <taxon>Alveolata</taxon>
        <taxon>Apicomplexa</taxon>
        <taxon>Conoidasida</taxon>
        <taxon>Coccidia</taxon>
        <taxon>Eucoccidiorida</taxon>
        <taxon>Eimeriorina</taxon>
        <taxon>Cryptosporidiidae</taxon>
        <taxon>Cryptosporidium</taxon>
    </lineage>
</organism>
<dbReference type="EMBL" id="JAWDEY010000001">
    <property type="protein sequence ID" value="KAK6591153.1"/>
    <property type="molecule type" value="Genomic_DNA"/>
</dbReference>
<dbReference type="InterPro" id="IPR036869">
    <property type="entry name" value="J_dom_sf"/>
</dbReference>